<proteinExistence type="predicted"/>
<dbReference type="AlphaFoldDB" id="A0A1R1YKS9"/>
<comment type="caution">
    <text evidence="2">The sequence shown here is derived from an EMBL/GenBank/DDBJ whole genome shotgun (WGS) entry which is preliminary data.</text>
</comment>
<gene>
    <name evidence="2" type="ORF">AYI69_g3040</name>
</gene>
<evidence type="ECO:0000313" key="2">
    <source>
        <dbReference type="EMBL" id="OMJ27521.1"/>
    </source>
</evidence>
<name>A0A1R1YKS9_9FUNG</name>
<keyword evidence="3" id="KW-1185">Reference proteome</keyword>
<reference evidence="3" key="1">
    <citation type="submission" date="2017-01" db="EMBL/GenBank/DDBJ databases">
        <authorList>
            <person name="Wang Y."/>
            <person name="White M."/>
            <person name="Kvist S."/>
            <person name="Moncalvo J.-M."/>
        </authorList>
    </citation>
    <scope>NUCLEOTIDE SEQUENCE [LARGE SCALE GENOMIC DNA]</scope>
    <source>
        <strain evidence="3">ID-206-W2</strain>
    </source>
</reference>
<dbReference type="Proteomes" id="UP000187429">
    <property type="component" value="Unassembled WGS sequence"/>
</dbReference>
<organism evidence="2 3">
    <name type="scientific">Smittium culicis</name>
    <dbReference type="NCBI Taxonomy" id="133412"/>
    <lineage>
        <taxon>Eukaryota</taxon>
        <taxon>Fungi</taxon>
        <taxon>Fungi incertae sedis</taxon>
        <taxon>Zoopagomycota</taxon>
        <taxon>Kickxellomycotina</taxon>
        <taxon>Harpellomycetes</taxon>
        <taxon>Harpellales</taxon>
        <taxon>Legeriomycetaceae</taxon>
        <taxon>Smittium</taxon>
    </lineage>
</organism>
<evidence type="ECO:0000256" key="1">
    <source>
        <dbReference type="SAM" id="MobiDB-lite"/>
    </source>
</evidence>
<accession>A0A1R1YKS9</accession>
<sequence length="74" mass="7687">MKRVGLVVDEIMKFGEVGGELADKEINAAGGKKGGGGDSKFKSDEGRLAGLKSKASSSVSSGGNKQSFSRYLEF</sequence>
<evidence type="ECO:0000313" key="3">
    <source>
        <dbReference type="Proteomes" id="UP000187429"/>
    </source>
</evidence>
<protein>
    <submittedName>
        <fullName evidence="2">Uncharacterized protein</fullName>
    </submittedName>
</protein>
<dbReference type="EMBL" id="LSSM01000964">
    <property type="protein sequence ID" value="OMJ27521.1"/>
    <property type="molecule type" value="Genomic_DNA"/>
</dbReference>
<feature type="region of interest" description="Disordered" evidence="1">
    <location>
        <begin position="52"/>
        <end position="74"/>
    </location>
</feature>